<dbReference type="EMBL" id="BOPF01000014">
    <property type="protein sequence ID" value="GIJ47220.1"/>
    <property type="molecule type" value="Genomic_DNA"/>
</dbReference>
<organism evidence="3 4">
    <name type="scientific">Virgisporangium aliadipatigenens</name>
    <dbReference type="NCBI Taxonomy" id="741659"/>
    <lineage>
        <taxon>Bacteria</taxon>
        <taxon>Bacillati</taxon>
        <taxon>Actinomycetota</taxon>
        <taxon>Actinomycetes</taxon>
        <taxon>Micromonosporales</taxon>
        <taxon>Micromonosporaceae</taxon>
        <taxon>Virgisporangium</taxon>
    </lineage>
</organism>
<keyword evidence="2" id="KW-1133">Transmembrane helix</keyword>
<comment type="caution">
    <text evidence="3">The sequence shown here is derived from an EMBL/GenBank/DDBJ whole genome shotgun (WGS) entry which is preliminary data.</text>
</comment>
<reference evidence="3" key="1">
    <citation type="submission" date="2021-01" db="EMBL/GenBank/DDBJ databases">
        <title>Whole genome shotgun sequence of Virgisporangium aliadipatigenens NBRC 105644.</title>
        <authorList>
            <person name="Komaki H."/>
            <person name="Tamura T."/>
        </authorList>
    </citation>
    <scope>NUCLEOTIDE SEQUENCE</scope>
    <source>
        <strain evidence="3">NBRC 105644</strain>
    </source>
</reference>
<keyword evidence="2" id="KW-0472">Membrane</keyword>
<dbReference type="AlphaFoldDB" id="A0A8J3YNQ1"/>
<dbReference type="Proteomes" id="UP000619260">
    <property type="component" value="Unassembled WGS sequence"/>
</dbReference>
<gene>
    <name evidence="3" type="ORF">Val02_41060</name>
</gene>
<accession>A0A8J3YNQ1</accession>
<proteinExistence type="predicted"/>
<sequence>MYAFIWRKLPFGLPGKIIGSLLLIAVAVSGLWFWGFPAAEPLLPFDDVNVSDENGDRPTSVDPSESLPPDGVIPYDTEQNQPHPSASITSVPTPSPSRR</sequence>
<protein>
    <submittedName>
        <fullName evidence="3">Uncharacterized protein</fullName>
    </submittedName>
</protein>
<evidence type="ECO:0000256" key="1">
    <source>
        <dbReference type="SAM" id="MobiDB-lite"/>
    </source>
</evidence>
<evidence type="ECO:0000256" key="2">
    <source>
        <dbReference type="SAM" id="Phobius"/>
    </source>
</evidence>
<evidence type="ECO:0000313" key="4">
    <source>
        <dbReference type="Proteomes" id="UP000619260"/>
    </source>
</evidence>
<feature type="compositionally biased region" description="Polar residues" evidence="1">
    <location>
        <begin position="77"/>
        <end position="92"/>
    </location>
</feature>
<feature type="region of interest" description="Disordered" evidence="1">
    <location>
        <begin position="47"/>
        <end position="99"/>
    </location>
</feature>
<dbReference type="RefSeq" id="WP_203900734.1">
    <property type="nucleotide sequence ID" value="NZ_BOPF01000014.1"/>
</dbReference>
<keyword evidence="4" id="KW-1185">Reference proteome</keyword>
<keyword evidence="2" id="KW-0812">Transmembrane</keyword>
<feature type="transmembrane region" description="Helical" evidence="2">
    <location>
        <begin position="12"/>
        <end position="34"/>
    </location>
</feature>
<evidence type="ECO:0000313" key="3">
    <source>
        <dbReference type="EMBL" id="GIJ47220.1"/>
    </source>
</evidence>
<name>A0A8J3YNQ1_9ACTN</name>